<dbReference type="Proteomes" id="UP000502196">
    <property type="component" value="Chromosome"/>
</dbReference>
<reference evidence="1 2" key="1">
    <citation type="submission" date="2020-04" db="EMBL/GenBank/DDBJ databases">
        <authorList>
            <person name="Hogendoorn C."/>
        </authorList>
    </citation>
    <scope>NUCLEOTIDE SEQUENCE [LARGE SCALE GENOMIC DNA]</scope>
    <source>
        <strain evidence="1">COOX1</strain>
    </source>
</reference>
<evidence type="ECO:0000313" key="1">
    <source>
        <dbReference type="EMBL" id="CAB3394274.1"/>
    </source>
</evidence>
<accession>A0A6F9ECJ1</accession>
<dbReference type="AlphaFoldDB" id="A0A6F9ECJ1"/>
<evidence type="ECO:0000313" key="2">
    <source>
        <dbReference type="Proteomes" id="UP000502196"/>
    </source>
</evidence>
<gene>
    <name evidence="1" type="ORF">COOX1_2332</name>
</gene>
<name>A0A6F9ECJ1_9BACL</name>
<organism evidence="1 2">
    <name type="scientific">Kyrpidia spormannii</name>
    <dbReference type="NCBI Taxonomy" id="2055160"/>
    <lineage>
        <taxon>Bacteria</taxon>
        <taxon>Bacillati</taxon>
        <taxon>Bacillota</taxon>
        <taxon>Bacilli</taxon>
        <taxon>Bacillales</taxon>
        <taxon>Alicyclobacillaceae</taxon>
        <taxon>Kyrpidia</taxon>
    </lineage>
</organism>
<proteinExistence type="predicted"/>
<sequence length="41" mass="5098">MNWTYLLDKIRQHLQKVGDYITRYYGAEEKFPNYINDYCSF</sequence>
<protein>
    <submittedName>
        <fullName evidence="1">Uncharacterized protein</fullName>
    </submittedName>
</protein>
<dbReference type="EMBL" id="LR792683">
    <property type="protein sequence ID" value="CAB3394274.1"/>
    <property type="molecule type" value="Genomic_DNA"/>
</dbReference>